<keyword evidence="2" id="KW-0813">Transport</keyword>
<dbReference type="RefSeq" id="WP_158618343.1">
    <property type="nucleotide sequence ID" value="NZ_RYDJ01000111.1"/>
</dbReference>
<sequence>MKKTFIMILFAKIANKISLSVMLFLLISLAVSAQKIKIEGIVIDSNNAALAAATVQISGKNEATLTNEEGKFILHTSSKFPLTLTVEMIGYTAKSIVVNANEFITIQLQEVTNELGEILISSGYLTQKKSEFSGSVSTVSAKQLQNRPATSFDQLLGGQGTGIDVIQSSAVLNNTPVIRVRGLNTITSGLFPLIVIDGVAVFTGSLGGFVGNNPLSAINPNDIQSIDVLKDASAAAIYGSRAANG</sequence>
<dbReference type="InterPro" id="IPR008969">
    <property type="entry name" value="CarboxyPept-like_regulatory"/>
</dbReference>
<accession>A0A3S0M829</accession>
<dbReference type="GO" id="GO:0015344">
    <property type="term" value="F:siderophore uptake transmembrane transporter activity"/>
    <property type="evidence" value="ECO:0007669"/>
    <property type="project" value="TreeGrafter"/>
</dbReference>
<dbReference type="InterPro" id="IPR012910">
    <property type="entry name" value="Plug_dom"/>
</dbReference>
<dbReference type="Pfam" id="PF13715">
    <property type="entry name" value="CarbopepD_reg_2"/>
    <property type="match status" value="1"/>
</dbReference>
<dbReference type="Gene3D" id="2.60.40.1120">
    <property type="entry name" value="Carboxypeptidase-like, regulatory domain"/>
    <property type="match status" value="1"/>
</dbReference>
<dbReference type="AlphaFoldDB" id="A0A3S0M829"/>
<dbReference type="PROSITE" id="PS52016">
    <property type="entry name" value="TONB_DEPENDENT_REC_3"/>
    <property type="match status" value="1"/>
</dbReference>
<gene>
    <name evidence="4" type="ORF">EKL98_15955</name>
</gene>
<keyword evidence="2" id="KW-0472">Membrane</keyword>
<dbReference type="GO" id="GO:0009279">
    <property type="term" value="C:cell outer membrane"/>
    <property type="evidence" value="ECO:0007669"/>
    <property type="project" value="UniProtKB-SubCell"/>
</dbReference>
<dbReference type="EMBL" id="RYDJ01000111">
    <property type="protein sequence ID" value="RTY97562.1"/>
    <property type="molecule type" value="Genomic_DNA"/>
</dbReference>
<dbReference type="SUPFAM" id="SSF49464">
    <property type="entry name" value="Carboxypeptidase regulatory domain-like"/>
    <property type="match status" value="1"/>
</dbReference>
<dbReference type="Gene3D" id="2.170.130.10">
    <property type="entry name" value="TonB-dependent receptor, plug domain"/>
    <property type="match status" value="1"/>
</dbReference>
<proteinExistence type="inferred from homology"/>
<dbReference type="PANTHER" id="PTHR30069">
    <property type="entry name" value="TONB-DEPENDENT OUTER MEMBRANE RECEPTOR"/>
    <property type="match status" value="1"/>
</dbReference>
<comment type="similarity">
    <text evidence="2">Belongs to the TonB-dependent receptor family.</text>
</comment>
<dbReference type="Pfam" id="PF07715">
    <property type="entry name" value="Plug"/>
    <property type="match status" value="1"/>
</dbReference>
<evidence type="ECO:0000313" key="4">
    <source>
        <dbReference type="EMBL" id="RTY97562.1"/>
    </source>
</evidence>
<evidence type="ECO:0000256" key="2">
    <source>
        <dbReference type="PROSITE-ProRule" id="PRU01360"/>
    </source>
</evidence>
<keyword evidence="2" id="KW-0812">Transmembrane</keyword>
<dbReference type="PANTHER" id="PTHR30069:SF29">
    <property type="entry name" value="HEMOGLOBIN AND HEMOGLOBIN-HAPTOGLOBIN-BINDING PROTEIN 1-RELATED"/>
    <property type="match status" value="1"/>
</dbReference>
<protein>
    <recommendedName>
        <fullName evidence="3">TonB-dependent receptor plug domain-containing protein</fullName>
    </recommendedName>
</protein>
<dbReference type="InterPro" id="IPR037066">
    <property type="entry name" value="Plug_dom_sf"/>
</dbReference>
<keyword evidence="1" id="KW-0732">Signal</keyword>
<reference evidence="4 5" key="1">
    <citation type="submission" date="2018-12" db="EMBL/GenBank/DDBJ databases">
        <title>Flavobacterium sp. nov., isolated from glacier ice.</title>
        <authorList>
            <person name="Liu Q."/>
            <person name="Xin Y.-H."/>
        </authorList>
    </citation>
    <scope>NUCLEOTIDE SEQUENCE [LARGE SCALE GENOMIC DNA]</scope>
    <source>
        <strain evidence="4 5">RB1N8</strain>
    </source>
</reference>
<evidence type="ECO:0000256" key="1">
    <source>
        <dbReference type="ARBA" id="ARBA00022729"/>
    </source>
</evidence>
<name>A0A3S0M829_9FLAO</name>
<keyword evidence="2" id="KW-1134">Transmembrane beta strand</keyword>
<evidence type="ECO:0000259" key="3">
    <source>
        <dbReference type="Pfam" id="PF07715"/>
    </source>
</evidence>
<evidence type="ECO:0000313" key="5">
    <source>
        <dbReference type="Proteomes" id="UP000280825"/>
    </source>
</evidence>
<dbReference type="Proteomes" id="UP000280825">
    <property type="component" value="Unassembled WGS sequence"/>
</dbReference>
<comment type="caution">
    <text evidence="4">The sequence shown here is derived from an EMBL/GenBank/DDBJ whole genome shotgun (WGS) entry which is preliminary data.</text>
</comment>
<feature type="non-terminal residue" evidence="4">
    <location>
        <position position="245"/>
    </location>
</feature>
<comment type="subcellular location">
    <subcellularLocation>
        <location evidence="2">Cell outer membrane</location>
        <topology evidence="2">Multi-pass membrane protein</topology>
    </subcellularLocation>
</comment>
<keyword evidence="2" id="KW-0998">Cell outer membrane</keyword>
<keyword evidence="5" id="KW-1185">Reference proteome</keyword>
<dbReference type="InterPro" id="IPR023997">
    <property type="entry name" value="TonB-dep_OMP_SusC/RagA_CS"/>
</dbReference>
<dbReference type="InterPro" id="IPR039426">
    <property type="entry name" value="TonB-dep_rcpt-like"/>
</dbReference>
<feature type="domain" description="TonB-dependent receptor plug" evidence="3">
    <location>
        <begin position="129"/>
        <end position="245"/>
    </location>
</feature>
<dbReference type="GO" id="GO:0044718">
    <property type="term" value="P:siderophore transmembrane transport"/>
    <property type="evidence" value="ECO:0007669"/>
    <property type="project" value="TreeGrafter"/>
</dbReference>
<organism evidence="4 5">
    <name type="scientific">Flavobacterium bomense</name>
    <dbReference type="NCBI Taxonomy" id="2497483"/>
    <lineage>
        <taxon>Bacteria</taxon>
        <taxon>Pseudomonadati</taxon>
        <taxon>Bacteroidota</taxon>
        <taxon>Flavobacteriia</taxon>
        <taxon>Flavobacteriales</taxon>
        <taxon>Flavobacteriaceae</taxon>
        <taxon>Flavobacterium</taxon>
    </lineage>
</organism>
<dbReference type="SUPFAM" id="SSF56935">
    <property type="entry name" value="Porins"/>
    <property type="match status" value="1"/>
</dbReference>
<dbReference type="NCBIfam" id="TIGR04057">
    <property type="entry name" value="SusC_RagA_signa"/>
    <property type="match status" value="1"/>
</dbReference>